<organism evidence="1">
    <name type="scientific">Kwoniella bestiolae CBS 10118</name>
    <dbReference type="NCBI Taxonomy" id="1296100"/>
    <lineage>
        <taxon>Eukaryota</taxon>
        <taxon>Fungi</taxon>
        <taxon>Dikarya</taxon>
        <taxon>Basidiomycota</taxon>
        <taxon>Agaricomycotina</taxon>
        <taxon>Tremellomycetes</taxon>
        <taxon>Tremellales</taxon>
        <taxon>Cryptococcaceae</taxon>
        <taxon>Kwoniella</taxon>
    </lineage>
</organism>
<evidence type="ECO:0000313" key="1">
    <source>
        <dbReference type="EMBL" id="OCF29829.1"/>
    </source>
</evidence>
<gene>
    <name evidence="1" type="ORF">I302_01342</name>
</gene>
<dbReference type="VEuPathDB" id="FungiDB:I302_01342"/>
<protein>
    <submittedName>
        <fullName evidence="1">Uncharacterized protein</fullName>
    </submittedName>
</protein>
<proteinExistence type="predicted"/>
<accession>A0A1B9GFN1</accession>
<name>A0A1B9GFN1_9TREE</name>
<reference evidence="1" key="1">
    <citation type="submission" date="2013-07" db="EMBL/GenBank/DDBJ databases">
        <title>The Genome Sequence of Cryptococcus bestiolae CBS10118.</title>
        <authorList>
            <consortium name="The Broad Institute Genome Sequencing Platform"/>
            <person name="Cuomo C."/>
            <person name="Litvintseva A."/>
            <person name="Chen Y."/>
            <person name="Heitman J."/>
            <person name="Sun S."/>
            <person name="Springer D."/>
            <person name="Dromer F."/>
            <person name="Young S.K."/>
            <person name="Zeng Q."/>
            <person name="Gargeya S."/>
            <person name="Fitzgerald M."/>
            <person name="Abouelleil A."/>
            <person name="Alvarado L."/>
            <person name="Berlin A.M."/>
            <person name="Chapman S.B."/>
            <person name="Dewar J."/>
            <person name="Goldberg J."/>
            <person name="Griggs A."/>
            <person name="Gujja S."/>
            <person name="Hansen M."/>
            <person name="Howarth C."/>
            <person name="Imamovic A."/>
            <person name="Larimer J."/>
            <person name="McCowan C."/>
            <person name="Murphy C."/>
            <person name="Pearson M."/>
            <person name="Priest M."/>
            <person name="Roberts A."/>
            <person name="Saif S."/>
            <person name="Shea T."/>
            <person name="Sykes S."/>
            <person name="Wortman J."/>
            <person name="Nusbaum C."/>
            <person name="Birren B."/>
        </authorList>
    </citation>
    <scope>NUCLEOTIDE SEQUENCE [LARGE SCALE GENOMIC DNA]</scope>
    <source>
        <strain evidence="1">CBS 10118</strain>
    </source>
</reference>
<reference evidence="1" key="2">
    <citation type="submission" date="2014-01" db="EMBL/GenBank/DDBJ databases">
        <title>Evolution of pathogenesis and genome organization in the Tremellales.</title>
        <authorList>
            <person name="Cuomo C."/>
            <person name="Litvintseva A."/>
            <person name="Heitman J."/>
            <person name="Chen Y."/>
            <person name="Sun S."/>
            <person name="Springer D."/>
            <person name="Dromer F."/>
            <person name="Young S."/>
            <person name="Zeng Q."/>
            <person name="Chapman S."/>
            <person name="Gujja S."/>
            <person name="Saif S."/>
            <person name="Birren B."/>
        </authorList>
    </citation>
    <scope>NUCLEOTIDE SEQUENCE</scope>
    <source>
        <strain evidence="1">CBS 10118</strain>
    </source>
</reference>
<dbReference type="EMBL" id="KI894018">
    <property type="protein sequence ID" value="OCF29829.1"/>
    <property type="molecule type" value="Genomic_DNA"/>
</dbReference>
<sequence>MTYYYDDLLLDHTDTISGTVAHPDGGSDISWTALRYYAGDDVYQLRINFTKGDTRNAEDNDAGEAQPFVTRVLSALGKKYEDWTADSISKYWFERYISRQLILSEGEDGFNFVTEVVTKAHENLHTQQNQRVGGAFLPIFDIAMIEKAVFQWGFSLHSWKHLRQTRTEMSYENAGANYDGEYRGTVRDRCGNPTSWTITPKGGCFRLEMTLAKMDIKNTTDVSASDVQTFITYLTNPLRKVYSAWEELNFEERVGPEIDKQLKPSQDMRKSVEGMITDAMSDFHTRMNERPKGFVREVVDISTIETGRSRYSSSILRN</sequence>
<dbReference type="AlphaFoldDB" id="A0A1B9GFN1"/>